<sequence length="66" mass="7086">MAEDRADPHPRKCAAHETKIGAANCRYGQANKAVGWFLNMGVGHRVDPDIADTVPGDCFHHALSAS</sequence>
<evidence type="ECO:0000313" key="1">
    <source>
        <dbReference type="EMBL" id="KTT98135.1"/>
    </source>
</evidence>
<gene>
    <name evidence="1" type="ORF">NS355_09785</name>
</gene>
<dbReference type="EMBL" id="LDTF01000048">
    <property type="protein sequence ID" value="KTT98135.1"/>
    <property type="molecule type" value="Genomic_DNA"/>
</dbReference>
<reference evidence="1 2" key="1">
    <citation type="journal article" date="2016" name="Front. Microbiol.">
        <title>Genomic Resource of Rice Seed Associated Bacteria.</title>
        <authorList>
            <person name="Midha S."/>
            <person name="Bansal K."/>
            <person name="Sharma S."/>
            <person name="Kumar N."/>
            <person name="Patil P.P."/>
            <person name="Chaudhry V."/>
            <person name="Patil P.B."/>
        </authorList>
    </citation>
    <scope>NUCLEOTIDE SEQUENCE [LARGE SCALE GENOMIC DNA]</scope>
    <source>
        <strain evidence="1 2">NS355</strain>
    </source>
</reference>
<dbReference type="AlphaFoldDB" id="A0A147IS17"/>
<proteinExistence type="predicted"/>
<evidence type="ECO:0000313" key="2">
    <source>
        <dbReference type="Proteomes" id="UP000073923"/>
    </source>
</evidence>
<accession>A0A147IS17</accession>
<organism evidence="1 2">
    <name type="scientific">Sphingomonas yabuuchiae</name>
    <dbReference type="NCBI Taxonomy" id="172044"/>
    <lineage>
        <taxon>Bacteria</taxon>
        <taxon>Pseudomonadati</taxon>
        <taxon>Pseudomonadota</taxon>
        <taxon>Alphaproteobacteria</taxon>
        <taxon>Sphingomonadales</taxon>
        <taxon>Sphingomonadaceae</taxon>
        <taxon>Sphingomonas</taxon>
    </lineage>
</organism>
<protein>
    <submittedName>
        <fullName evidence="1">Uncharacterized protein</fullName>
    </submittedName>
</protein>
<dbReference type="Proteomes" id="UP000073923">
    <property type="component" value="Unassembled WGS sequence"/>
</dbReference>
<name>A0A147IS17_9SPHN</name>
<comment type="caution">
    <text evidence="1">The sequence shown here is derived from an EMBL/GenBank/DDBJ whole genome shotgun (WGS) entry which is preliminary data.</text>
</comment>